<dbReference type="GO" id="GO:0033179">
    <property type="term" value="C:proton-transporting V-type ATPase, V0 domain"/>
    <property type="evidence" value="ECO:0007669"/>
    <property type="project" value="InterPro"/>
</dbReference>
<proteinExistence type="inferred from homology"/>
<comment type="similarity">
    <text evidence="2 8">Belongs to the V-ATPase 116 kDa subunit family.</text>
</comment>
<sequence length="635" mass="71738">MGSMFRSEEVCLVQLFLQSGSAYNCVSELGELGLVEFRDLNPSVNSFQRKFVGEVRRCEELEKTLCFSCTFAYPESTAEREDILQGLQGRIEDIKSVLHQTESFLQQLLMRAVAVLPQWKVRVQKCKAVQTVLNLCSPSVTDKCLIAEAWCPVAKLPELQSALREGGSGSSVDSFYNRLPSSTPPPTLFPINSFTAGFQNIVDAYGVASYREVNPAVYTIITFPFLFAVMFGDVGHGLLMFLAALWMVLEEKDPKLKKNNNEIWRMMFGGRYLILLMGLFSIYTGAIYNECFSRGLSTFSSAWHVGPMFKSNKWNASVLAGNQYLSMDPVVPGVFTTPYPFGIDPVWGLSNNKLTFLNSYKMKMSVIIGVIHMTFGVCLSFFNYWYIVFSRRGSVFFVLIPELFFMVCLFGYLVFMVVFKWIAYTPAHSKIAPSILIHFIDMFLFTDNPDNPKLYEGQIAVQKTLVVLALCAVPVLLLGKPTYEFLAFKRRGRQVLLGLCKCLIRLQDFDVADKFMHQAIHTIEYCLGCISNTASYLRLWALSLAHAQLSEVLWVMVMRIALRWEGYVGSVVLFVVFAFFAVLTVSILLVMEGLSAFLHALRLHWVEFQNKFYSGTGYKLCPFSFSSLINASANI</sequence>
<evidence type="ECO:0000313" key="10">
    <source>
        <dbReference type="Proteomes" id="UP000007635"/>
    </source>
</evidence>
<dbReference type="GO" id="GO:0046961">
    <property type="term" value="F:proton-transporting ATPase activity, rotational mechanism"/>
    <property type="evidence" value="ECO:0007669"/>
    <property type="project" value="InterPro"/>
</dbReference>
<evidence type="ECO:0000256" key="3">
    <source>
        <dbReference type="ARBA" id="ARBA00022448"/>
    </source>
</evidence>
<evidence type="ECO:0000313" key="9">
    <source>
        <dbReference type="Ensembl" id="ENSGACP00000038742.1"/>
    </source>
</evidence>
<feature type="transmembrane region" description="Helical" evidence="8">
    <location>
        <begin position="270"/>
        <end position="288"/>
    </location>
</feature>
<evidence type="ECO:0000256" key="6">
    <source>
        <dbReference type="ARBA" id="ARBA00023065"/>
    </source>
</evidence>
<protein>
    <recommendedName>
        <fullName evidence="8">V-type proton ATPase subunit a</fullName>
    </recommendedName>
</protein>
<feature type="transmembrane region" description="Helical" evidence="8">
    <location>
        <begin position="395"/>
        <end position="419"/>
    </location>
</feature>
<dbReference type="GeneTree" id="ENSGT00950000182881"/>
<reference evidence="9 10" key="1">
    <citation type="journal article" date="2021" name="G3 (Bethesda)">
        <title>Improved contiguity of the threespine stickleback genome using long-read sequencing.</title>
        <authorList>
            <person name="Nath S."/>
            <person name="Shaw D.E."/>
            <person name="White M.A."/>
        </authorList>
    </citation>
    <scope>NUCLEOTIDE SEQUENCE [LARGE SCALE GENOMIC DNA]</scope>
    <source>
        <strain evidence="9 10">Lake Benthic</strain>
    </source>
</reference>
<evidence type="ECO:0000256" key="1">
    <source>
        <dbReference type="ARBA" id="ARBA00004141"/>
    </source>
</evidence>
<dbReference type="Proteomes" id="UP000007635">
    <property type="component" value="Chromosome IV"/>
</dbReference>
<evidence type="ECO:0000256" key="4">
    <source>
        <dbReference type="ARBA" id="ARBA00022692"/>
    </source>
</evidence>
<evidence type="ECO:0000256" key="5">
    <source>
        <dbReference type="ARBA" id="ARBA00022989"/>
    </source>
</evidence>
<comment type="subcellular location">
    <subcellularLocation>
        <location evidence="1">Membrane</location>
        <topology evidence="1">Multi-pass membrane protein</topology>
    </subcellularLocation>
</comment>
<reference evidence="9" key="3">
    <citation type="submission" date="2025-09" db="UniProtKB">
        <authorList>
            <consortium name="Ensembl"/>
        </authorList>
    </citation>
    <scope>IDENTIFICATION</scope>
</reference>
<dbReference type="Pfam" id="PF01496">
    <property type="entry name" value="V_ATPase_I"/>
    <property type="match status" value="3"/>
</dbReference>
<reference evidence="9" key="2">
    <citation type="submission" date="2025-08" db="UniProtKB">
        <authorList>
            <consortium name="Ensembl"/>
        </authorList>
    </citation>
    <scope>IDENTIFICATION</scope>
</reference>
<keyword evidence="4 8" id="KW-0812">Transmembrane</keyword>
<dbReference type="PANTHER" id="PTHR11629">
    <property type="entry name" value="VACUOLAR PROTON ATPASES"/>
    <property type="match status" value="1"/>
</dbReference>
<dbReference type="GO" id="GO:0007035">
    <property type="term" value="P:vacuolar acidification"/>
    <property type="evidence" value="ECO:0007669"/>
    <property type="project" value="TreeGrafter"/>
</dbReference>
<dbReference type="InterPro" id="IPR002490">
    <property type="entry name" value="V-ATPase_116kDa_su"/>
</dbReference>
<name>A0AAQ4PIZ7_GASAC</name>
<keyword evidence="8" id="KW-0375">Hydrogen ion transport</keyword>
<evidence type="ECO:0000256" key="2">
    <source>
        <dbReference type="ARBA" id="ARBA00009904"/>
    </source>
</evidence>
<comment type="function">
    <text evidence="8">Essential component of the vacuolar proton pump (V-ATPase), a multimeric enzyme that catalyzes the translocation of protons across the membranes. Required for assembly and activity of the V-ATPase.</text>
</comment>
<keyword evidence="10" id="KW-1185">Reference proteome</keyword>
<feature type="transmembrane region" description="Helical" evidence="8">
    <location>
        <begin position="366"/>
        <end position="388"/>
    </location>
</feature>
<dbReference type="GO" id="GO:0005886">
    <property type="term" value="C:plasma membrane"/>
    <property type="evidence" value="ECO:0007669"/>
    <property type="project" value="TreeGrafter"/>
</dbReference>
<dbReference type="GO" id="GO:0051117">
    <property type="term" value="F:ATPase binding"/>
    <property type="evidence" value="ECO:0007669"/>
    <property type="project" value="TreeGrafter"/>
</dbReference>
<accession>A0AAQ4PIZ7</accession>
<evidence type="ECO:0000256" key="8">
    <source>
        <dbReference type="RuleBase" id="RU361189"/>
    </source>
</evidence>
<organism evidence="9 10">
    <name type="scientific">Gasterosteus aculeatus aculeatus</name>
    <name type="common">three-spined stickleback</name>
    <dbReference type="NCBI Taxonomy" id="481459"/>
    <lineage>
        <taxon>Eukaryota</taxon>
        <taxon>Metazoa</taxon>
        <taxon>Chordata</taxon>
        <taxon>Craniata</taxon>
        <taxon>Vertebrata</taxon>
        <taxon>Euteleostomi</taxon>
        <taxon>Actinopterygii</taxon>
        <taxon>Neopterygii</taxon>
        <taxon>Teleostei</taxon>
        <taxon>Neoteleostei</taxon>
        <taxon>Acanthomorphata</taxon>
        <taxon>Eupercaria</taxon>
        <taxon>Perciformes</taxon>
        <taxon>Cottioidei</taxon>
        <taxon>Gasterosteales</taxon>
        <taxon>Gasterosteidae</taxon>
        <taxon>Gasterosteus</taxon>
    </lineage>
</organism>
<keyword evidence="7 8" id="KW-0472">Membrane</keyword>
<keyword evidence="3 8" id="KW-0813">Transport</keyword>
<feature type="transmembrane region" description="Helical" evidence="8">
    <location>
        <begin position="225"/>
        <end position="249"/>
    </location>
</feature>
<dbReference type="PANTHER" id="PTHR11629:SF21">
    <property type="entry name" value="V-TYPE PROTON ATPASE 116 KDA SUBUNIT A 3"/>
    <property type="match status" value="1"/>
</dbReference>
<dbReference type="GO" id="GO:0016471">
    <property type="term" value="C:vacuolar proton-transporting V-type ATPase complex"/>
    <property type="evidence" value="ECO:0007669"/>
    <property type="project" value="TreeGrafter"/>
</dbReference>
<keyword evidence="5 8" id="KW-1133">Transmembrane helix</keyword>
<dbReference type="AlphaFoldDB" id="A0AAQ4PIZ7"/>
<keyword evidence="6 8" id="KW-0406">Ion transport</keyword>
<feature type="transmembrane region" description="Helical" evidence="8">
    <location>
        <begin position="459"/>
        <end position="479"/>
    </location>
</feature>
<feature type="transmembrane region" description="Helical" evidence="8">
    <location>
        <begin position="567"/>
        <end position="591"/>
    </location>
</feature>
<dbReference type="Ensembl" id="ENSGACT00000086992.1">
    <property type="protein sequence ID" value="ENSGACP00000038742.1"/>
    <property type="gene ID" value="ENSGACG00000017972.2"/>
</dbReference>
<evidence type="ECO:0000256" key="7">
    <source>
        <dbReference type="ARBA" id="ARBA00023136"/>
    </source>
</evidence>